<dbReference type="InterPro" id="IPR035906">
    <property type="entry name" value="MetI-like_sf"/>
</dbReference>
<evidence type="ECO:0000256" key="2">
    <source>
        <dbReference type="ARBA" id="ARBA00022448"/>
    </source>
</evidence>
<dbReference type="PATRIC" id="fig|1604020.3.peg.672"/>
<keyword evidence="2 7" id="KW-0813">Transport</keyword>
<feature type="domain" description="ABC transmembrane type-1" evidence="8">
    <location>
        <begin position="68"/>
        <end position="251"/>
    </location>
</feature>
<keyword evidence="6 7" id="KW-0472">Membrane</keyword>
<evidence type="ECO:0000256" key="4">
    <source>
        <dbReference type="ARBA" id="ARBA00022692"/>
    </source>
</evidence>
<comment type="similarity">
    <text evidence="7">Belongs to the binding-protein-dependent transport system permease family.</text>
</comment>
<comment type="subcellular location">
    <subcellularLocation>
        <location evidence="1 7">Cell membrane</location>
        <topology evidence="1 7">Multi-pass membrane protein</topology>
    </subcellularLocation>
</comment>
<keyword evidence="5 7" id="KW-1133">Transmembrane helix</keyword>
<dbReference type="PROSITE" id="PS50928">
    <property type="entry name" value="ABC_TM1"/>
    <property type="match status" value="1"/>
</dbReference>
<dbReference type="PANTHER" id="PTHR30043:SF1">
    <property type="entry name" value="ABC TRANSPORT SYSTEM PERMEASE PROTEIN P69"/>
    <property type="match status" value="1"/>
</dbReference>
<evidence type="ECO:0000256" key="3">
    <source>
        <dbReference type="ARBA" id="ARBA00022475"/>
    </source>
</evidence>
<organism evidence="9 10">
    <name type="scientific">Candidatus Synechococcus spongiarum SP3</name>
    <dbReference type="NCBI Taxonomy" id="1604020"/>
    <lineage>
        <taxon>Bacteria</taxon>
        <taxon>Bacillati</taxon>
        <taxon>Cyanobacteriota</taxon>
        <taxon>Cyanophyceae</taxon>
        <taxon>Synechococcales</taxon>
        <taxon>Synechococcaceae</taxon>
        <taxon>Synechococcus</taxon>
    </lineage>
</organism>
<feature type="transmembrane region" description="Helical" evidence="7">
    <location>
        <begin position="178"/>
        <end position="199"/>
    </location>
</feature>
<dbReference type="Pfam" id="PF00528">
    <property type="entry name" value="BPD_transp_1"/>
    <property type="match status" value="1"/>
</dbReference>
<dbReference type="InterPro" id="IPR005769">
    <property type="entry name" value="PhnE/PtxC"/>
</dbReference>
<feature type="transmembrane region" description="Helical" evidence="7">
    <location>
        <begin position="12"/>
        <end position="32"/>
    </location>
</feature>
<dbReference type="SUPFAM" id="SSF161098">
    <property type="entry name" value="MetI-like"/>
    <property type="match status" value="1"/>
</dbReference>
<feature type="transmembrane region" description="Helical" evidence="7">
    <location>
        <begin position="120"/>
        <end position="143"/>
    </location>
</feature>
<proteinExistence type="inferred from homology"/>
<feature type="transmembrane region" description="Helical" evidence="7">
    <location>
        <begin position="230"/>
        <end position="247"/>
    </location>
</feature>
<dbReference type="Gene3D" id="1.10.3720.10">
    <property type="entry name" value="MetI-like"/>
    <property type="match status" value="1"/>
</dbReference>
<evidence type="ECO:0000256" key="5">
    <source>
        <dbReference type="ARBA" id="ARBA00022989"/>
    </source>
</evidence>
<dbReference type="GO" id="GO:0015416">
    <property type="term" value="F:ABC-type phosphonate transporter activity"/>
    <property type="evidence" value="ECO:0007669"/>
    <property type="project" value="InterPro"/>
</dbReference>
<sequence>MGAANVLPSWRRVHLLLLAIGAAVVFSCWQVGLLDVQRLWDGAQGLADLLGELFPLRAQRWPHWLLPLWDTLCISIASTALAVVLSLPMAFLANRRTAPHSLIQRVTRGVLSLLRALPDLLLALLLVAAVGFGQLAGTMALAIHSVGMVGKFMAETMEQADPGPAEALFSTGADRFQVFVHVLLPQCLPTLLDLVFYRWEFNMRSAVVLGAVGAGGIGTELISALRLLDYGQVTALLLVIFLAVALVDQISSRCRQSLTR</sequence>
<name>A0A0G2HLY0_9SYNE</name>
<protein>
    <recommendedName>
        <fullName evidence="8">ABC transmembrane type-1 domain-containing protein</fullName>
    </recommendedName>
</protein>
<feature type="transmembrane region" description="Helical" evidence="7">
    <location>
        <begin position="68"/>
        <end position="93"/>
    </location>
</feature>
<evidence type="ECO:0000256" key="1">
    <source>
        <dbReference type="ARBA" id="ARBA00004651"/>
    </source>
</evidence>
<dbReference type="PANTHER" id="PTHR30043">
    <property type="entry name" value="PHOSPHONATES TRANSPORT SYSTEM PERMEASE PROTEIN"/>
    <property type="match status" value="1"/>
</dbReference>
<dbReference type="GO" id="GO:0005886">
    <property type="term" value="C:plasma membrane"/>
    <property type="evidence" value="ECO:0007669"/>
    <property type="project" value="UniProtKB-SubCell"/>
</dbReference>
<dbReference type="Proteomes" id="UP000035067">
    <property type="component" value="Unassembled WGS sequence"/>
</dbReference>
<accession>A0A0G2HLY0</accession>
<evidence type="ECO:0000256" key="7">
    <source>
        <dbReference type="RuleBase" id="RU363032"/>
    </source>
</evidence>
<evidence type="ECO:0000256" key="6">
    <source>
        <dbReference type="ARBA" id="ARBA00023136"/>
    </source>
</evidence>
<dbReference type="NCBIfam" id="TIGR01097">
    <property type="entry name" value="PhnE"/>
    <property type="match status" value="1"/>
</dbReference>
<gene>
    <name evidence="9" type="ORF">TE42_05375</name>
</gene>
<evidence type="ECO:0000259" key="8">
    <source>
        <dbReference type="PROSITE" id="PS50928"/>
    </source>
</evidence>
<keyword evidence="3" id="KW-1003">Cell membrane</keyword>
<evidence type="ECO:0000313" key="10">
    <source>
        <dbReference type="Proteomes" id="UP000035067"/>
    </source>
</evidence>
<dbReference type="AlphaFoldDB" id="A0A0G2HLY0"/>
<dbReference type="EMBL" id="JXQG01000026">
    <property type="protein sequence ID" value="KKZ12196.1"/>
    <property type="molecule type" value="Genomic_DNA"/>
</dbReference>
<reference evidence="9 10" key="1">
    <citation type="submission" date="2015-01" db="EMBL/GenBank/DDBJ databases">
        <title>Lifestyle Evolution in Cyanobacterial Symbionts of Sponges.</title>
        <authorList>
            <person name="Burgsdorf I."/>
            <person name="Slaby B.M."/>
            <person name="Handley K.M."/>
            <person name="Haber M."/>
            <person name="Blom J."/>
            <person name="Marshall C.W."/>
            <person name="Gilbert J.A."/>
            <person name="Hentschel U."/>
            <person name="Steindler L."/>
        </authorList>
    </citation>
    <scope>NUCLEOTIDE SEQUENCE [LARGE SCALE GENOMIC DNA]</scope>
    <source>
        <strain evidence="9">SP3</strain>
    </source>
</reference>
<comment type="caution">
    <text evidence="9">The sequence shown here is derived from an EMBL/GenBank/DDBJ whole genome shotgun (WGS) entry which is preliminary data.</text>
</comment>
<dbReference type="CDD" id="cd06261">
    <property type="entry name" value="TM_PBP2"/>
    <property type="match status" value="1"/>
</dbReference>
<feature type="transmembrane region" description="Helical" evidence="7">
    <location>
        <begin position="206"/>
        <end position="224"/>
    </location>
</feature>
<dbReference type="InterPro" id="IPR000515">
    <property type="entry name" value="MetI-like"/>
</dbReference>
<keyword evidence="4 7" id="KW-0812">Transmembrane</keyword>
<evidence type="ECO:0000313" key="9">
    <source>
        <dbReference type="EMBL" id="KKZ12196.1"/>
    </source>
</evidence>